<dbReference type="RefSeq" id="XP_017781430.1">
    <property type="nucleotide sequence ID" value="XM_017925941.1"/>
</dbReference>
<reference evidence="3" key="1">
    <citation type="submission" date="2025-08" db="UniProtKB">
        <authorList>
            <consortium name="RefSeq"/>
        </authorList>
    </citation>
    <scope>IDENTIFICATION</scope>
    <source>
        <tissue evidence="3">Whole Larva</tissue>
    </source>
</reference>
<dbReference type="Pfam" id="PF00650">
    <property type="entry name" value="CRAL_TRIO"/>
    <property type="match status" value="1"/>
</dbReference>
<dbReference type="SMART" id="SM00516">
    <property type="entry name" value="SEC14"/>
    <property type="match status" value="1"/>
</dbReference>
<dbReference type="GeneID" id="108566173"/>
<dbReference type="Proteomes" id="UP000695000">
    <property type="component" value="Unplaced"/>
</dbReference>
<gene>
    <name evidence="3" type="primary">LOC108566173</name>
</gene>
<dbReference type="CDD" id="cd00170">
    <property type="entry name" value="SEC14"/>
    <property type="match status" value="1"/>
</dbReference>
<evidence type="ECO:0000259" key="1">
    <source>
        <dbReference type="PROSITE" id="PS50191"/>
    </source>
</evidence>
<dbReference type="InterPro" id="IPR001251">
    <property type="entry name" value="CRAL-TRIO_dom"/>
</dbReference>
<dbReference type="PRINTS" id="PR00180">
    <property type="entry name" value="CRETINALDHBP"/>
</dbReference>
<dbReference type="PROSITE" id="PS50191">
    <property type="entry name" value="CRAL_TRIO"/>
    <property type="match status" value="1"/>
</dbReference>
<dbReference type="Gene3D" id="3.40.525.10">
    <property type="entry name" value="CRAL-TRIO lipid binding domain"/>
    <property type="match status" value="1"/>
</dbReference>
<proteinExistence type="predicted"/>
<evidence type="ECO:0000313" key="3">
    <source>
        <dbReference type="RefSeq" id="XP_017781430.1"/>
    </source>
</evidence>
<evidence type="ECO:0000313" key="2">
    <source>
        <dbReference type="Proteomes" id="UP000695000"/>
    </source>
</evidence>
<sequence>MSNCEVQYANNKDLKFEDVQILMDWLKHQPHFPPLTENQVITFLHSCYYSNEATKKTIDNYLTVRKICPEFFKNRNPSNTDIQSTLNLLTIATLPKLTQEGYSVIYYRLIDSNPDKFILNHVIKVFDMASSIIVKEIGMVNGHIIIIDLHGYTLAHIMKIGVLAVKKYMFFLQEALPFRLKGLHIVNAASLIDTFMALLKPFIKNELLETLQVHSGNQTLFKIVDKSCLPIEIGGSVGSVIEMHSELKKKFLENTEYFKEEEKLIVDESKRPGSPRNEGDIFGVEGTFKKLDID</sequence>
<feature type="domain" description="CRAL-TRIO" evidence="1">
    <location>
        <begin position="118"/>
        <end position="241"/>
    </location>
</feature>
<dbReference type="PANTHER" id="PTHR10174:SF213">
    <property type="entry name" value="CRAL-TRIO DOMAIN-CONTAINING PROTEIN"/>
    <property type="match status" value="1"/>
</dbReference>
<dbReference type="InterPro" id="IPR036273">
    <property type="entry name" value="CRAL/TRIO_N_dom_sf"/>
</dbReference>
<keyword evidence="2" id="KW-1185">Reference proteome</keyword>
<accession>A0ABM1N3N0</accession>
<protein>
    <submittedName>
        <fullName evidence="3">Alpha-tocopherol transfer protein-like</fullName>
    </submittedName>
</protein>
<organism evidence="2 3">
    <name type="scientific">Nicrophorus vespilloides</name>
    <name type="common">Boreal carrion beetle</name>
    <dbReference type="NCBI Taxonomy" id="110193"/>
    <lineage>
        <taxon>Eukaryota</taxon>
        <taxon>Metazoa</taxon>
        <taxon>Ecdysozoa</taxon>
        <taxon>Arthropoda</taxon>
        <taxon>Hexapoda</taxon>
        <taxon>Insecta</taxon>
        <taxon>Pterygota</taxon>
        <taxon>Neoptera</taxon>
        <taxon>Endopterygota</taxon>
        <taxon>Coleoptera</taxon>
        <taxon>Polyphaga</taxon>
        <taxon>Staphyliniformia</taxon>
        <taxon>Silphidae</taxon>
        <taxon>Nicrophorinae</taxon>
        <taxon>Nicrophorus</taxon>
    </lineage>
</organism>
<dbReference type="PANTHER" id="PTHR10174">
    <property type="entry name" value="ALPHA-TOCOPHEROL TRANSFER PROTEIN-RELATED"/>
    <property type="match status" value="1"/>
</dbReference>
<dbReference type="SUPFAM" id="SSF46938">
    <property type="entry name" value="CRAL/TRIO N-terminal domain"/>
    <property type="match status" value="1"/>
</dbReference>
<name>A0ABM1N3N0_NICVS</name>
<dbReference type="SUPFAM" id="SSF52087">
    <property type="entry name" value="CRAL/TRIO domain"/>
    <property type="match status" value="1"/>
</dbReference>
<dbReference type="InterPro" id="IPR036865">
    <property type="entry name" value="CRAL-TRIO_dom_sf"/>
</dbReference>